<dbReference type="Proteomes" id="UP001237737">
    <property type="component" value="Unassembled WGS sequence"/>
</dbReference>
<proteinExistence type="predicted"/>
<feature type="chain" id="PRO_5045881273" description="Secreted protein" evidence="1">
    <location>
        <begin position="24"/>
        <end position="263"/>
    </location>
</feature>
<evidence type="ECO:0000313" key="2">
    <source>
        <dbReference type="EMBL" id="MDQ0009839.1"/>
    </source>
</evidence>
<evidence type="ECO:0000256" key="1">
    <source>
        <dbReference type="SAM" id="SignalP"/>
    </source>
</evidence>
<sequence length="263" mass="29181">MTHRKTLCFVLPVACLISSTASGQSTTDLLPVTPPTFSRVQIDAALDAGVDLRKVDTTPGLHTVPLSETWSTPEQAREIRKHIDEQRSRGYYSAENDKIPDLRAAMRAAANQRRHVPRHDRTFHSLTEIQDDILVKPINLGTSALSSARLLEVRLGGNHLKGKWTGLARTFEVADLGLVILDERDHAASKDSVTVVQEWVNTDVHGQQGSMRTTRSASGRTLVSVSWENQRKLYSLELQPLRPEAGEANQARLLEIARKLVEA</sequence>
<feature type="signal peptide" evidence="1">
    <location>
        <begin position="1"/>
        <end position="23"/>
    </location>
</feature>
<comment type="caution">
    <text evidence="2">The sequence shown here is derived from an EMBL/GenBank/DDBJ whole genome shotgun (WGS) entry which is preliminary data.</text>
</comment>
<organism evidence="2 3">
    <name type="scientific">Luteibacter jiangsuensis</name>
    <dbReference type="NCBI Taxonomy" id="637577"/>
    <lineage>
        <taxon>Bacteria</taxon>
        <taxon>Pseudomonadati</taxon>
        <taxon>Pseudomonadota</taxon>
        <taxon>Gammaproteobacteria</taxon>
        <taxon>Lysobacterales</taxon>
        <taxon>Rhodanobacteraceae</taxon>
        <taxon>Luteibacter</taxon>
    </lineage>
</organism>
<keyword evidence="3" id="KW-1185">Reference proteome</keyword>
<dbReference type="EMBL" id="JAUSSK010000003">
    <property type="protein sequence ID" value="MDQ0009839.1"/>
    <property type="molecule type" value="Genomic_DNA"/>
</dbReference>
<dbReference type="RefSeq" id="WP_306849566.1">
    <property type="nucleotide sequence ID" value="NZ_JAUSSK010000003.1"/>
</dbReference>
<keyword evidence="1" id="KW-0732">Signal</keyword>
<name>A0ABT9SXW3_9GAMM</name>
<reference evidence="2 3" key="1">
    <citation type="submission" date="2023-07" db="EMBL/GenBank/DDBJ databases">
        <title>Sorghum-associated microbial communities from plants grown in Nebraska, USA.</title>
        <authorList>
            <person name="Schachtman D."/>
        </authorList>
    </citation>
    <scope>NUCLEOTIDE SEQUENCE [LARGE SCALE GENOMIC DNA]</scope>
    <source>
        <strain evidence="2 3">CC60</strain>
    </source>
</reference>
<gene>
    <name evidence="2" type="ORF">J2T07_002029</name>
</gene>
<accession>A0ABT9SXW3</accession>
<evidence type="ECO:0008006" key="4">
    <source>
        <dbReference type="Google" id="ProtNLM"/>
    </source>
</evidence>
<evidence type="ECO:0000313" key="3">
    <source>
        <dbReference type="Proteomes" id="UP001237737"/>
    </source>
</evidence>
<protein>
    <recommendedName>
        <fullName evidence="4">Secreted protein</fullName>
    </recommendedName>
</protein>